<sequence length="142" mass="16726">MEDYGKQILSSLPLQILLFFNTWYSLLWFTLNFALYVFKAYSYHFPYAAFEWELVMLFLMAFIENTRIFLASRGNKTEQIPPLVWSMSLSIPMIVGYVYFLTMQTYVLRIDVITNTIALCFVSLELLFSIFTSLSFYRGFTG</sequence>
<dbReference type="OrthoDB" id="262535at2759"/>
<keyword evidence="4 5" id="KW-0472">Membrane</keyword>
<dbReference type="PANTHER" id="PTHR13531:SF0">
    <property type="entry name" value="GEO07735P1-RELATED"/>
    <property type="match status" value="1"/>
</dbReference>
<organism evidence="6 7">
    <name type="scientific">Triparma retinervis</name>
    <dbReference type="NCBI Taxonomy" id="2557542"/>
    <lineage>
        <taxon>Eukaryota</taxon>
        <taxon>Sar</taxon>
        <taxon>Stramenopiles</taxon>
        <taxon>Ochrophyta</taxon>
        <taxon>Bolidophyceae</taxon>
        <taxon>Parmales</taxon>
        <taxon>Triparmaceae</taxon>
        <taxon>Triparma</taxon>
    </lineage>
</organism>
<evidence type="ECO:0000313" key="7">
    <source>
        <dbReference type="Proteomes" id="UP001165082"/>
    </source>
</evidence>
<dbReference type="EMBL" id="BRXZ01000084">
    <property type="protein sequence ID" value="GMI04718.1"/>
    <property type="molecule type" value="Genomic_DNA"/>
</dbReference>
<dbReference type="GO" id="GO:1905515">
    <property type="term" value="P:non-motile cilium assembly"/>
    <property type="evidence" value="ECO:0007669"/>
    <property type="project" value="TreeGrafter"/>
</dbReference>
<dbReference type="Pfam" id="PF09799">
    <property type="entry name" value="Transmemb_17"/>
    <property type="match status" value="1"/>
</dbReference>
<proteinExistence type="predicted"/>
<dbReference type="GO" id="GO:0016020">
    <property type="term" value="C:membrane"/>
    <property type="evidence" value="ECO:0007669"/>
    <property type="project" value="UniProtKB-SubCell"/>
</dbReference>
<evidence type="ECO:0000256" key="2">
    <source>
        <dbReference type="ARBA" id="ARBA00022692"/>
    </source>
</evidence>
<gene>
    <name evidence="6" type="ORF">TrRE_jg4412</name>
</gene>
<protein>
    <recommendedName>
        <fullName evidence="8">Transmembrane protein 216</fullName>
    </recommendedName>
</protein>
<comment type="caution">
    <text evidence="6">The sequence shown here is derived from an EMBL/GenBank/DDBJ whole genome shotgun (WGS) entry which is preliminary data.</text>
</comment>
<dbReference type="PANTHER" id="PTHR13531">
    <property type="entry name" value="GEO07735P1-RELATED-RELATED"/>
    <property type="match status" value="1"/>
</dbReference>
<evidence type="ECO:0000313" key="6">
    <source>
        <dbReference type="EMBL" id="GMI04718.1"/>
    </source>
</evidence>
<dbReference type="InterPro" id="IPR019184">
    <property type="entry name" value="Uncharacterised_TM-17"/>
</dbReference>
<accession>A0A9W7F827</accession>
<comment type="subcellular location">
    <subcellularLocation>
        <location evidence="1">Membrane</location>
        <topology evidence="1">Multi-pass membrane protein</topology>
    </subcellularLocation>
</comment>
<evidence type="ECO:0000256" key="3">
    <source>
        <dbReference type="ARBA" id="ARBA00022989"/>
    </source>
</evidence>
<dbReference type="GO" id="GO:0035869">
    <property type="term" value="C:ciliary transition zone"/>
    <property type="evidence" value="ECO:0007669"/>
    <property type="project" value="TreeGrafter"/>
</dbReference>
<keyword evidence="2 5" id="KW-0812">Transmembrane</keyword>
<keyword evidence="7" id="KW-1185">Reference proteome</keyword>
<reference evidence="6" key="1">
    <citation type="submission" date="2022-07" db="EMBL/GenBank/DDBJ databases">
        <title>Genome analysis of Parmales, a sister group of diatoms, reveals the evolutionary specialization of diatoms from phago-mixotrophs to photoautotrophs.</title>
        <authorList>
            <person name="Ban H."/>
            <person name="Sato S."/>
            <person name="Yoshikawa S."/>
            <person name="Kazumasa Y."/>
            <person name="Nakamura Y."/>
            <person name="Ichinomiya M."/>
            <person name="Saitoh K."/>
            <person name="Sato N."/>
            <person name="Blanc-Mathieu R."/>
            <person name="Endo H."/>
            <person name="Kuwata A."/>
            <person name="Ogata H."/>
        </authorList>
    </citation>
    <scope>NUCLEOTIDE SEQUENCE</scope>
</reference>
<feature type="transmembrane region" description="Helical" evidence="5">
    <location>
        <begin position="44"/>
        <end position="63"/>
    </location>
</feature>
<feature type="transmembrane region" description="Helical" evidence="5">
    <location>
        <begin position="112"/>
        <end position="137"/>
    </location>
</feature>
<name>A0A9W7F827_9STRA</name>
<feature type="transmembrane region" description="Helical" evidence="5">
    <location>
        <begin position="12"/>
        <end position="38"/>
    </location>
</feature>
<dbReference type="Proteomes" id="UP001165082">
    <property type="component" value="Unassembled WGS sequence"/>
</dbReference>
<keyword evidence="3 5" id="KW-1133">Transmembrane helix</keyword>
<evidence type="ECO:0008006" key="8">
    <source>
        <dbReference type="Google" id="ProtNLM"/>
    </source>
</evidence>
<evidence type="ECO:0000256" key="5">
    <source>
        <dbReference type="SAM" id="Phobius"/>
    </source>
</evidence>
<evidence type="ECO:0000256" key="4">
    <source>
        <dbReference type="ARBA" id="ARBA00023136"/>
    </source>
</evidence>
<feature type="transmembrane region" description="Helical" evidence="5">
    <location>
        <begin position="83"/>
        <end position="100"/>
    </location>
</feature>
<dbReference type="AlphaFoldDB" id="A0A9W7F827"/>
<evidence type="ECO:0000256" key="1">
    <source>
        <dbReference type="ARBA" id="ARBA00004141"/>
    </source>
</evidence>